<dbReference type="GO" id="GO:0005829">
    <property type="term" value="C:cytosol"/>
    <property type="evidence" value="ECO:0007669"/>
    <property type="project" value="TreeGrafter"/>
</dbReference>
<keyword evidence="4" id="KW-1185">Reference proteome</keyword>
<evidence type="ECO:0000313" key="4">
    <source>
        <dbReference type="Proteomes" id="UP000198558"/>
    </source>
</evidence>
<accession>A0A1I0ECX7</accession>
<evidence type="ECO:0000256" key="1">
    <source>
        <dbReference type="SAM" id="MobiDB-lite"/>
    </source>
</evidence>
<dbReference type="Proteomes" id="UP000198558">
    <property type="component" value="Unassembled WGS sequence"/>
</dbReference>
<keyword evidence="2" id="KW-0472">Membrane</keyword>
<dbReference type="PANTHER" id="PTHR43434:SF1">
    <property type="entry name" value="PHOSPHOGLYCOLATE PHOSPHATASE"/>
    <property type="match status" value="1"/>
</dbReference>
<dbReference type="InterPro" id="IPR041492">
    <property type="entry name" value="HAD_2"/>
</dbReference>
<evidence type="ECO:0000313" key="3">
    <source>
        <dbReference type="EMBL" id="SET42881.1"/>
    </source>
</evidence>
<feature type="transmembrane region" description="Helical" evidence="2">
    <location>
        <begin position="398"/>
        <end position="419"/>
    </location>
</feature>
<dbReference type="OrthoDB" id="1640171at2"/>
<reference evidence="4" key="1">
    <citation type="submission" date="2016-10" db="EMBL/GenBank/DDBJ databases">
        <authorList>
            <person name="Varghese N."/>
            <person name="Submissions S."/>
        </authorList>
    </citation>
    <scope>NUCLEOTIDE SEQUENCE [LARGE SCALE GENOMIC DNA]</scope>
    <source>
        <strain evidence="4">DSM 1551</strain>
    </source>
</reference>
<dbReference type="Pfam" id="PF13419">
    <property type="entry name" value="HAD_2"/>
    <property type="match status" value="1"/>
</dbReference>
<proteinExistence type="predicted"/>
<dbReference type="InterPro" id="IPR023214">
    <property type="entry name" value="HAD_sf"/>
</dbReference>
<name>A0A1I0ECX7_9FIRM</name>
<feature type="transmembrane region" description="Helical" evidence="2">
    <location>
        <begin position="474"/>
        <end position="496"/>
    </location>
</feature>
<feature type="transmembrane region" description="Helical" evidence="2">
    <location>
        <begin position="439"/>
        <end position="462"/>
    </location>
</feature>
<organism evidence="3 4">
    <name type="scientific">Thomasclavelia cocleata</name>
    <dbReference type="NCBI Taxonomy" id="69824"/>
    <lineage>
        <taxon>Bacteria</taxon>
        <taxon>Bacillati</taxon>
        <taxon>Bacillota</taxon>
        <taxon>Erysipelotrichia</taxon>
        <taxon>Erysipelotrichales</taxon>
        <taxon>Coprobacillaceae</taxon>
        <taxon>Thomasclavelia</taxon>
    </lineage>
</organism>
<feature type="compositionally biased region" description="Polar residues" evidence="1">
    <location>
        <begin position="334"/>
        <end position="345"/>
    </location>
</feature>
<dbReference type="InterPro" id="IPR036412">
    <property type="entry name" value="HAD-like_sf"/>
</dbReference>
<dbReference type="Gene3D" id="1.10.150.240">
    <property type="entry name" value="Putative phosphatase, domain 2"/>
    <property type="match status" value="1"/>
</dbReference>
<dbReference type="GeneID" id="78288225"/>
<sequence>MFYKQTVDNIKVVILSLDGGILDLNRLRFNYLKKICKIHNYDITKEEFEKSLGNMQTMYNNFPIIKDITPDDLNELIERDLYEYAKLKPNSLIKEGTEEILQFFKQKNIKVAVISSHKIKRAIQYLQLTRLYNHIDFIIGGDSNNPALPDPYLLTTVLEQLNVTAENTLVVANYPSLLHAANRKLMNVIYLTDLCPSNNSITSRVFRVAKNNLEVINIFLFARYDSMEMYSPLLGMSSDMSVETLEQTYYKLLEEYKNDSQLIDLVRDTYHYFLGEILNKKSVTINPLLFEDEDTDNYKKNLDSLKEDETSSNKQEDLIKHFEFTDESDDDQSESVIKSSPTNKQVIGGDPKRINELMDIINGTSVSKKYNEDDNNLPLSETIIKDEKITFTTKLINFLYTLAIVSIVTFSGMIVYVAFEDFICGPGIIASITKNIIDFYINTILSIYIFIINGLHNLLSFIPSYNSLISGNNFLSPLAIKLILFIIFNLVIVYIIKFGSILLKEGMVDNDYSTEN</sequence>
<keyword evidence="2" id="KW-1133">Transmembrane helix</keyword>
<dbReference type="GO" id="GO:0008967">
    <property type="term" value="F:phosphoglycolate phosphatase activity"/>
    <property type="evidence" value="ECO:0007669"/>
    <property type="project" value="TreeGrafter"/>
</dbReference>
<dbReference type="PANTHER" id="PTHR43434">
    <property type="entry name" value="PHOSPHOGLYCOLATE PHOSPHATASE"/>
    <property type="match status" value="1"/>
</dbReference>
<dbReference type="EMBL" id="FOIN01000010">
    <property type="protein sequence ID" value="SET42881.1"/>
    <property type="molecule type" value="Genomic_DNA"/>
</dbReference>
<gene>
    <name evidence="3" type="ORF">SAMN04489758_11067</name>
</gene>
<dbReference type="Gene3D" id="3.40.50.1000">
    <property type="entry name" value="HAD superfamily/HAD-like"/>
    <property type="match status" value="1"/>
</dbReference>
<feature type="region of interest" description="Disordered" evidence="1">
    <location>
        <begin position="324"/>
        <end position="349"/>
    </location>
</feature>
<dbReference type="InterPro" id="IPR023198">
    <property type="entry name" value="PGP-like_dom2"/>
</dbReference>
<dbReference type="AlphaFoldDB" id="A0A1I0ECX7"/>
<dbReference type="InterPro" id="IPR050155">
    <property type="entry name" value="HAD-like_hydrolase_sf"/>
</dbReference>
<evidence type="ECO:0000256" key="2">
    <source>
        <dbReference type="SAM" id="Phobius"/>
    </source>
</evidence>
<dbReference type="GO" id="GO:0006281">
    <property type="term" value="P:DNA repair"/>
    <property type="evidence" value="ECO:0007669"/>
    <property type="project" value="TreeGrafter"/>
</dbReference>
<dbReference type="RefSeq" id="WP_092353498.1">
    <property type="nucleotide sequence ID" value="NZ_FOIN01000010.1"/>
</dbReference>
<protein>
    <submittedName>
        <fullName evidence="3">Beta-phosphoglucomutase, HAD superfamily</fullName>
    </submittedName>
</protein>
<dbReference type="SUPFAM" id="SSF56784">
    <property type="entry name" value="HAD-like"/>
    <property type="match status" value="1"/>
</dbReference>
<keyword evidence="2" id="KW-0812">Transmembrane</keyword>